<dbReference type="Proteomes" id="UP000053766">
    <property type="component" value="Unassembled WGS sequence"/>
</dbReference>
<organism evidence="5 6">
    <name type="scientific">Dictyocaulus viviparus</name>
    <name type="common">Bovine lungworm</name>
    <dbReference type="NCBI Taxonomy" id="29172"/>
    <lineage>
        <taxon>Eukaryota</taxon>
        <taxon>Metazoa</taxon>
        <taxon>Ecdysozoa</taxon>
        <taxon>Nematoda</taxon>
        <taxon>Chromadorea</taxon>
        <taxon>Rhabditida</taxon>
        <taxon>Rhabditina</taxon>
        <taxon>Rhabditomorpha</taxon>
        <taxon>Strongyloidea</taxon>
        <taxon>Metastrongylidae</taxon>
        <taxon>Dictyocaulus</taxon>
    </lineage>
</organism>
<proteinExistence type="predicted"/>
<dbReference type="GO" id="GO:0060090">
    <property type="term" value="F:molecular adaptor activity"/>
    <property type="evidence" value="ECO:0007669"/>
    <property type="project" value="TreeGrafter"/>
</dbReference>
<dbReference type="Pfam" id="PF10377">
    <property type="entry name" value="ATG11"/>
    <property type="match status" value="1"/>
</dbReference>
<dbReference type="InterPro" id="IPR019460">
    <property type="entry name" value="Atg11_C"/>
</dbReference>
<feature type="coiled-coil region" evidence="3">
    <location>
        <begin position="37"/>
        <end position="64"/>
    </location>
</feature>
<keyword evidence="2 3" id="KW-0175">Coiled coil</keyword>
<evidence type="ECO:0000313" key="6">
    <source>
        <dbReference type="Proteomes" id="UP000053766"/>
    </source>
</evidence>
<keyword evidence="1" id="KW-0072">Autophagy</keyword>
<evidence type="ECO:0000256" key="1">
    <source>
        <dbReference type="ARBA" id="ARBA00023006"/>
    </source>
</evidence>
<dbReference type="GO" id="GO:0019901">
    <property type="term" value="F:protein kinase binding"/>
    <property type="evidence" value="ECO:0007669"/>
    <property type="project" value="TreeGrafter"/>
</dbReference>
<sequence length="344" mass="39691">MELEKNRLTTEYEEVIEHHFPILFNIHLALKIYYITFQAKDAQIRQLLSELERKSAEIARLQCDPESEAVRKSIATEIRSELEKESKNRLDLLTKGILQKKDEVIAKIKKEMQYELKLSQQEYNFSMKWLEVERDRLKEYIISNSSEGRAFCDTVESDIKSAINSSGEVFRLVYGTSIATQTDSINPLTEVEKGCTSQLGEMKESTFAIERLPELIESTILHEDALCSNSQLNDAHVQTKISLKSMCRMISIEDIGVGSTVLVIWNNEHKAYMLFSLSVYSYFVKESSVLRLGLSTTHPDVPRREWIIGKVSQLEFCIIRKANNRYHLPVDTKVYRVDIKPLDP</sequence>
<evidence type="ECO:0000259" key="4">
    <source>
        <dbReference type="Pfam" id="PF10377"/>
    </source>
</evidence>
<evidence type="ECO:0000313" key="5">
    <source>
        <dbReference type="EMBL" id="KJH41033.1"/>
    </source>
</evidence>
<dbReference type="GO" id="GO:0034727">
    <property type="term" value="P:piecemeal microautophagy of the nucleus"/>
    <property type="evidence" value="ECO:0007669"/>
    <property type="project" value="TreeGrafter"/>
</dbReference>
<dbReference type="PANTHER" id="PTHR13222:SF1">
    <property type="entry name" value="RB1-INDUCIBLE COILED-COIL PROTEIN 1"/>
    <property type="match status" value="1"/>
</dbReference>
<dbReference type="AlphaFoldDB" id="A0A0D8X8Z7"/>
<dbReference type="GO" id="GO:0000422">
    <property type="term" value="P:autophagy of mitochondrion"/>
    <property type="evidence" value="ECO:0007669"/>
    <property type="project" value="TreeGrafter"/>
</dbReference>
<name>A0A0D8X8Z7_DICVI</name>
<dbReference type="InterPro" id="IPR040040">
    <property type="entry name" value="ATG11"/>
</dbReference>
<dbReference type="GO" id="GO:0034517">
    <property type="term" value="P:ribophagy"/>
    <property type="evidence" value="ECO:0007669"/>
    <property type="project" value="TreeGrafter"/>
</dbReference>
<dbReference type="GO" id="GO:0000045">
    <property type="term" value="P:autophagosome assembly"/>
    <property type="evidence" value="ECO:0007669"/>
    <property type="project" value="InterPro"/>
</dbReference>
<dbReference type="PANTHER" id="PTHR13222">
    <property type="entry name" value="RB1-INDUCIBLE COILED-COIL"/>
    <property type="match status" value="1"/>
</dbReference>
<evidence type="ECO:0000256" key="3">
    <source>
        <dbReference type="SAM" id="Coils"/>
    </source>
</evidence>
<gene>
    <name evidence="5" type="ORF">DICVIV_13001</name>
</gene>
<protein>
    <recommendedName>
        <fullName evidence="4">Autophagy-related protein 11 C-terminal domain-containing protein</fullName>
    </recommendedName>
</protein>
<dbReference type="STRING" id="29172.A0A0D8X8Z7"/>
<keyword evidence="6" id="KW-1185">Reference proteome</keyword>
<feature type="domain" description="Autophagy-related protein 11 C-terminal" evidence="4">
    <location>
        <begin position="243"/>
        <end position="340"/>
    </location>
</feature>
<reference evidence="5 6" key="1">
    <citation type="submission" date="2013-11" db="EMBL/GenBank/DDBJ databases">
        <title>Draft genome of the bovine lungworm Dictyocaulus viviparus.</title>
        <authorList>
            <person name="Mitreva M."/>
        </authorList>
    </citation>
    <scope>NUCLEOTIDE SEQUENCE [LARGE SCALE GENOMIC DNA]</scope>
    <source>
        <strain evidence="5 6">HannoverDv2000</strain>
    </source>
</reference>
<dbReference type="GO" id="GO:0061723">
    <property type="term" value="P:glycophagy"/>
    <property type="evidence" value="ECO:0007669"/>
    <property type="project" value="TreeGrafter"/>
</dbReference>
<dbReference type="GO" id="GO:1990316">
    <property type="term" value="C:Atg1/ULK1 kinase complex"/>
    <property type="evidence" value="ECO:0007669"/>
    <property type="project" value="TreeGrafter"/>
</dbReference>
<evidence type="ECO:0000256" key="2">
    <source>
        <dbReference type="ARBA" id="ARBA00023054"/>
    </source>
</evidence>
<reference evidence="6" key="2">
    <citation type="journal article" date="2016" name="Sci. Rep.">
        <title>Dictyocaulus viviparus genome, variome and transcriptome elucidate lungworm biology and support future intervention.</title>
        <authorList>
            <person name="McNulty S.N."/>
            <person name="Strube C."/>
            <person name="Rosa B.A."/>
            <person name="Martin J.C."/>
            <person name="Tyagi R."/>
            <person name="Choi Y.J."/>
            <person name="Wang Q."/>
            <person name="Hallsworth Pepin K."/>
            <person name="Zhang X."/>
            <person name="Ozersky P."/>
            <person name="Wilson R.K."/>
            <person name="Sternberg P.W."/>
            <person name="Gasser R.B."/>
            <person name="Mitreva M."/>
        </authorList>
    </citation>
    <scope>NUCLEOTIDE SEQUENCE [LARGE SCALE GENOMIC DNA]</scope>
    <source>
        <strain evidence="6">HannoverDv2000</strain>
    </source>
</reference>
<dbReference type="GO" id="GO:0034045">
    <property type="term" value="C:phagophore assembly site membrane"/>
    <property type="evidence" value="ECO:0007669"/>
    <property type="project" value="TreeGrafter"/>
</dbReference>
<dbReference type="GO" id="GO:0061709">
    <property type="term" value="P:reticulophagy"/>
    <property type="evidence" value="ECO:0007669"/>
    <property type="project" value="TreeGrafter"/>
</dbReference>
<accession>A0A0D8X8Z7</accession>
<dbReference type="OrthoDB" id="447953at2759"/>
<dbReference type="EMBL" id="KN716926">
    <property type="protein sequence ID" value="KJH41033.1"/>
    <property type="molecule type" value="Genomic_DNA"/>
</dbReference>